<evidence type="ECO:0000256" key="3">
    <source>
        <dbReference type="SAM" id="MobiDB-lite"/>
    </source>
</evidence>
<sequence length="713" mass="78778">MAKAAKKIVFSRSRDIPFNKLVLSESNVRRTRPEAELDELVHDIGRREDLVQGLNVRAILDEDGNETGMFEVPAGGRRYRAIERLVKAKRFPKDGLVPCVVRKSDTKILAEDDSLAENLLRAGLHPLDQFRAFQDMLDKGMTEEEIAAAYLTTVQVVKQRLRLNSVSPVLRDAYAEEGMTLEQLMAFTVNPDHARQEQVWEAVQHSYNRQPWHIRQLLTETTIPASDKRARFVGIDAYVAAGGAVLRDLFEDDDGGWLADPALLHHLVGEKLKAVADEIANEGWKWIKVDLDLPYGYDHGLRQITGTFVDLTDEERAEREALRAEYDRLEADYEGADELPDEIDQRLGEIEEALEAFEKRPVIFDPADIARAGVFVSVDRDGDIVVDRGYVRPEDEAPLAVDGGDAEADGETGGDDAPSAPSVQRAVITIGGQGTDADDDEEDDAVKPLPERLVIELTAHRTLALRDAVANHPHVALTALLHKLALDSFKRTAHGCAVEASVREVHFPVQATDLKDSASAKAIQARVEAWKADMPLDDDDRLWDWIAALDDASRLALLAHCVSYGINALYERPNPYSGNGVSQHGLDRRMRDADRLARATGLDMVEAGWRPSVANYLGRVTKSRIIEAVREALGEEKAQLIDHLKKPEMAKEAERLLADTGWLPEPLRPADPDASTTEASDTDGDALPAFLADDEDEQPGDGDADDPAIIAAE</sequence>
<dbReference type="InterPro" id="IPR050336">
    <property type="entry name" value="Chromosome_partition/occlusion"/>
</dbReference>
<comment type="caution">
    <text evidence="5">The sequence shown here is derived from an EMBL/GenBank/DDBJ whole genome shotgun (WGS) entry which is preliminary data.</text>
</comment>
<feature type="coiled-coil region" evidence="2">
    <location>
        <begin position="312"/>
        <end position="339"/>
    </location>
</feature>
<evidence type="ECO:0000259" key="4">
    <source>
        <dbReference type="Pfam" id="PF02195"/>
    </source>
</evidence>
<dbReference type="EMBL" id="UWOC01000111">
    <property type="protein sequence ID" value="VCU06746.1"/>
    <property type="molecule type" value="Genomic_DNA"/>
</dbReference>
<evidence type="ECO:0000256" key="1">
    <source>
        <dbReference type="ARBA" id="ARBA00006295"/>
    </source>
</evidence>
<dbReference type="CDD" id="cd16406">
    <property type="entry name" value="ParB_N_like"/>
    <property type="match status" value="1"/>
</dbReference>
<dbReference type="Gene3D" id="1.10.10.2830">
    <property type="match status" value="1"/>
</dbReference>
<dbReference type="SUPFAM" id="SSF109709">
    <property type="entry name" value="KorB DNA-binding domain-like"/>
    <property type="match status" value="1"/>
</dbReference>
<gene>
    <name evidence="5" type="primary">parB_2</name>
    <name evidence="5" type="ORF">RHODGE_RHODGE_01393</name>
</gene>
<organism evidence="5 6">
    <name type="scientific">Rhodoplanes serenus</name>
    <dbReference type="NCBI Taxonomy" id="200615"/>
    <lineage>
        <taxon>Bacteria</taxon>
        <taxon>Pseudomonadati</taxon>
        <taxon>Pseudomonadota</taxon>
        <taxon>Alphaproteobacteria</taxon>
        <taxon>Hyphomicrobiales</taxon>
        <taxon>Nitrobacteraceae</taxon>
        <taxon>Rhodoplanes</taxon>
    </lineage>
</organism>
<dbReference type="AlphaFoldDB" id="A0A3S4BCZ0"/>
<feature type="compositionally biased region" description="Acidic residues" evidence="3">
    <location>
        <begin position="404"/>
        <end position="414"/>
    </location>
</feature>
<dbReference type="GO" id="GO:0007059">
    <property type="term" value="P:chromosome segregation"/>
    <property type="evidence" value="ECO:0007669"/>
    <property type="project" value="TreeGrafter"/>
</dbReference>
<evidence type="ECO:0000313" key="5">
    <source>
        <dbReference type="EMBL" id="VCU06746.1"/>
    </source>
</evidence>
<accession>A0A3S4BCZ0</accession>
<feature type="region of interest" description="Disordered" evidence="3">
    <location>
        <begin position="660"/>
        <end position="713"/>
    </location>
</feature>
<dbReference type="RefSeq" id="WP_129608355.1">
    <property type="nucleotide sequence ID" value="NZ_UWOC01000111.1"/>
</dbReference>
<comment type="similarity">
    <text evidence="1">Belongs to the ParB family.</text>
</comment>
<dbReference type="FunFam" id="1.10.10.2830:FF:000001">
    <property type="entry name" value="Chromosome partitioning protein ParB"/>
    <property type="match status" value="1"/>
</dbReference>
<reference evidence="6" key="1">
    <citation type="submission" date="2018-10" db="EMBL/GenBank/DDBJ databases">
        <authorList>
            <person name="Peiro R."/>
            <person name="Begona"/>
            <person name="Cbmso G."/>
            <person name="Lopez M."/>
            <person name="Gonzalez S."/>
            <person name="Sacristan E."/>
            <person name="Castillo E."/>
        </authorList>
    </citation>
    <scope>NUCLEOTIDE SEQUENCE [LARGE SCALE GENOMIC DNA]</scope>
</reference>
<dbReference type="Proteomes" id="UP000289200">
    <property type="component" value="Unassembled WGS sequence"/>
</dbReference>
<evidence type="ECO:0000256" key="2">
    <source>
        <dbReference type="SAM" id="Coils"/>
    </source>
</evidence>
<proteinExistence type="inferred from homology"/>
<dbReference type="InterPro" id="IPR036086">
    <property type="entry name" value="ParB/Sulfiredoxin_sf"/>
</dbReference>
<dbReference type="SUPFAM" id="SSF110849">
    <property type="entry name" value="ParB/Sulfiredoxin"/>
    <property type="match status" value="1"/>
</dbReference>
<protein>
    <submittedName>
        <fullName evidence="5">Chromosome-partitioning protein ParB</fullName>
    </submittedName>
</protein>
<dbReference type="GO" id="GO:0005694">
    <property type="term" value="C:chromosome"/>
    <property type="evidence" value="ECO:0007669"/>
    <property type="project" value="TreeGrafter"/>
</dbReference>
<keyword evidence="2" id="KW-0175">Coiled coil</keyword>
<keyword evidence="6" id="KW-1185">Reference proteome</keyword>
<feature type="domain" description="ParB-like N-terminal" evidence="4">
    <location>
        <begin position="14"/>
        <end position="107"/>
    </location>
</feature>
<dbReference type="FunFam" id="3.90.1530.30:FF:000002">
    <property type="entry name" value="Chromosome partitioning protein ParB"/>
    <property type="match status" value="1"/>
</dbReference>
<dbReference type="Pfam" id="PF02195">
    <property type="entry name" value="ParB_N"/>
    <property type="match status" value="1"/>
</dbReference>
<dbReference type="InterPro" id="IPR003115">
    <property type="entry name" value="ParB_N"/>
</dbReference>
<feature type="region of interest" description="Disordered" evidence="3">
    <location>
        <begin position="395"/>
        <end position="422"/>
    </location>
</feature>
<dbReference type="PANTHER" id="PTHR33375:SF7">
    <property type="entry name" value="CHROMOSOME 2-PARTITIONING PROTEIN PARB-RELATED"/>
    <property type="match status" value="1"/>
</dbReference>
<name>A0A3S4BCZ0_9BRAD</name>
<feature type="compositionally biased region" description="Acidic residues" evidence="3">
    <location>
        <begin position="692"/>
        <end position="706"/>
    </location>
</feature>
<dbReference type="OrthoDB" id="9813122at2"/>
<evidence type="ECO:0000313" key="6">
    <source>
        <dbReference type="Proteomes" id="UP000289200"/>
    </source>
</evidence>
<dbReference type="PANTHER" id="PTHR33375">
    <property type="entry name" value="CHROMOSOME-PARTITIONING PROTEIN PARB-RELATED"/>
    <property type="match status" value="1"/>
</dbReference>
<dbReference type="Gene3D" id="3.90.1530.30">
    <property type="match status" value="1"/>
</dbReference>